<keyword evidence="1" id="KW-0732">Signal</keyword>
<proteinExistence type="predicted"/>
<name>A0AAV4WPV8_CAEEX</name>
<reference evidence="2 3" key="1">
    <citation type="submission" date="2021-06" db="EMBL/GenBank/DDBJ databases">
        <title>Caerostris extrusa draft genome.</title>
        <authorList>
            <person name="Kono N."/>
            <person name="Arakawa K."/>
        </authorList>
    </citation>
    <scope>NUCLEOTIDE SEQUENCE [LARGE SCALE GENOMIC DNA]</scope>
</reference>
<keyword evidence="3" id="KW-1185">Reference proteome</keyword>
<accession>A0AAV4WPV8</accession>
<evidence type="ECO:0000313" key="2">
    <source>
        <dbReference type="EMBL" id="GIY83565.1"/>
    </source>
</evidence>
<comment type="caution">
    <text evidence="2">The sequence shown here is derived from an EMBL/GenBank/DDBJ whole genome shotgun (WGS) entry which is preliminary data.</text>
</comment>
<evidence type="ECO:0000313" key="3">
    <source>
        <dbReference type="Proteomes" id="UP001054945"/>
    </source>
</evidence>
<protein>
    <recommendedName>
        <fullName evidence="4">Secreted protein</fullName>
    </recommendedName>
</protein>
<dbReference type="EMBL" id="BPLR01016400">
    <property type="protein sequence ID" value="GIY83565.1"/>
    <property type="molecule type" value="Genomic_DNA"/>
</dbReference>
<dbReference type="Proteomes" id="UP001054945">
    <property type="component" value="Unassembled WGS sequence"/>
</dbReference>
<feature type="chain" id="PRO_5043360551" description="Secreted protein" evidence="1">
    <location>
        <begin position="22"/>
        <end position="97"/>
    </location>
</feature>
<evidence type="ECO:0008006" key="4">
    <source>
        <dbReference type="Google" id="ProtNLM"/>
    </source>
</evidence>
<dbReference type="AlphaFoldDB" id="A0AAV4WPV8"/>
<organism evidence="2 3">
    <name type="scientific">Caerostris extrusa</name>
    <name type="common">Bark spider</name>
    <name type="synonym">Caerostris bankana</name>
    <dbReference type="NCBI Taxonomy" id="172846"/>
    <lineage>
        <taxon>Eukaryota</taxon>
        <taxon>Metazoa</taxon>
        <taxon>Ecdysozoa</taxon>
        <taxon>Arthropoda</taxon>
        <taxon>Chelicerata</taxon>
        <taxon>Arachnida</taxon>
        <taxon>Araneae</taxon>
        <taxon>Araneomorphae</taxon>
        <taxon>Entelegynae</taxon>
        <taxon>Araneoidea</taxon>
        <taxon>Araneidae</taxon>
        <taxon>Caerostris</taxon>
    </lineage>
</organism>
<evidence type="ECO:0000256" key="1">
    <source>
        <dbReference type="SAM" id="SignalP"/>
    </source>
</evidence>
<gene>
    <name evidence="2" type="ORF">CEXT_71</name>
</gene>
<feature type="signal peptide" evidence="1">
    <location>
        <begin position="1"/>
        <end position="21"/>
    </location>
</feature>
<sequence length="97" mass="10839">MTQFPSAFLLLVYLLTRRVQKKVRVCSFPAREWSQGHGHCRPQGQTALFTLKGRGNPEIPLWVTGTFSRSSSCCATFPNSTRAWVPSIDSHSMAPSQ</sequence>